<proteinExistence type="predicted"/>
<dbReference type="InterPro" id="IPR003323">
    <property type="entry name" value="OTU_dom"/>
</dbReference>
<dbReference type="SUPFAM" id="SSF54001">
    <property type="entry name" value="Cysteine proteinases"/>
    <property type="match status" value="1"/>
</dbReference>
<dbReference type="InterPro" id="IPR050704">
    <property type="entry name" value="Peptidase_C85-like"/>
</dbReference>
<dbReference type="Proteomes" id="UP000800041">
    <property type="component" value="Unassembled WGS sequence"/>
</dbReference>
<dbReference type="PANTHER" id="PTHR12419">
    <property type="entry name" value="OTU DOMAIN CONTAINING PROTEIN"/>
    <property type="match status" value="1"/>
</dbReference>
<dbReference type="GO" id="GO:0004843">
    <property type="term" value="F:cysteine-type deubiquitinase activity"/>
    <property type="evidence" value="ECO:0007669"/>
    <property type="project" value="TreeGrafter"/>
</dbReference>
<evidence type="ECO:0000259" key="2">
    <source>
        <dbReference type="PROSITE" id="PS50802"/>
    </source>
</evidence>
<keyword evidence="4" id="KW-1185">Reference proteome</keyword>
<organism evidence="3 4">
    <name type="scientific">Aulographum hederae CBS 113979</name>
    <dbReference type="NCBI Taxonomy" id="1176131"/>
    <lineage>
        <taxon>Eukaryota</taxon>
        <taxon>Fungi</taxon>
        <taxon>Dikarya</taxon>
        <taxon>Ascomycota</taxon>
        <taxon>Pezizomycotina</taxon>
        <taxon>Dothideomycetes</taxon>
        <taxon>Pleosporomycetidae</taxon>
        <taxon>Aulographales</taxon>
        <taxon>Aulographaceae</taxon>
    </lineage>
</organism>
<evidence type="ECO:0000313" key="3">
    <source>
        <dbReference type="EMBL" id="KAF1989161.1"/>
    </source>
</evidence>
<dbReference type="AlphaFoldDB" id="A0A6G1H7I8"/>
<feature type="domain" description="OTU" evidence="2">
    <location>
        <begin position="19"/>
        <end position="175"/>
    </location>
</feature>
<dbReference type="InterPro" id="IPR038765">
    <property type="entry name" value="Papain-like_cys_pep_sf"/>
</dbReference>
<sequence>MAETARYGAEFPLLAEHGLYAKPIRGDGNCLFYALSDQLFGDESQAADIRAAIITHLRDNADKYKQFLDVRPGGGTRRQPSRGVKASSRHYEAAPPTAEAITLAFERRLEAMAKDGEYGDNMEIHAFAAVYGCEVEVYYQQHTQIIKPNGDIETDRVARIVYHESWQHFSSARKIPGWRSTSNIKPVLVEERHGQQREGGQQKQEYDMDRNNATTTRGLPVGVTKVQLAKKYLPPTVDEDLMRKMLKLYHGDVDRTVARILSDVEDRSSVSSSTQGSASERTFSTSPSDDRTSDEDVGSRPTPPNGAPLSESIPPRSTLAPFRLKINPPKRTESPKRPASRSGITKSRSPPRRRRLESGLQKAERLKRVAQSCSSSSDHQSESDVDAEVTGSFALSHTDG</sequence>
<protein>
    <recommendedName>
        <fullName evidence="2">OTU domain-containing protein</fullName>
    </recommendedName>
</protein>
<reference evidence="3" key="1">
    <citation type="journal article" date="2020" name="Stud. Mycol.">
        <title>101 Dothideomycetes genomes: a test case for predicting lifestyles and emergence of pathogens.</title>
        <authorList>
            <person name="Haridas S."/>
            <person name="Albert R."/>
            <person name="Binder M."/>
            <person name="Bloem J."/>
            <person name="Labutti K."/>
            <person name="Salamov A."/>
            <person name="Andreopoulos B."/>
            <person name="Baker S."/>
            <person name="Barry K."/>
            <person name="Bills G."/>
            <person name="Bluhm B."/>
            <person name="Cannon C."/>
            <person name="Castanera R."/>
            <person name="Culley D."/>
            <person name="Daum C."/>
            <person name="Ezra D."/>
            <person name="Gonzalez J."/>
            <person name="Henrissat B."/>
            <person name="Kuo A."/>
            <person name="Liang C."/>
            <person name="Lipzen A."/>
            <person name="Lutzoni F."/>
            <person name="Magnuson J."/>
            <person name="Mondo S."/>
            <person name="Nolan M."/>
            <person name="Ohm R."/>
            <person name="Pangilinan J."/>
            <person name="Park H.-J."/>
            <person name="Ramirez L."/>
            <person name="Alfaro M."/>
            <person name="Sun H."/>
            <person name="Tritt A."/>
            <person name="Yoshinaga Y."/>
            <person name="Zwiers L.-H."/>
            <person name="Turgeon B."/>
            <person name="Goodwin S."/>
            <person name="Spatafora J."/>
            <person name="Crous P."/>
            <person name="Grigoriev I."/>
        </authorList>
    </citation>
    <scope>NUCLEOTIDE SEQUENCE</scope>
    <source>
        <strain evidence="3">CBS 113979</strain>
    </source>
</reference>
<dbReference type="CDD" id="cd22756">
    <property type="entry name" value="OTU_OTUD3-like"/>
    <property type="match status" value="1"/>
</dbReference>
<dbReference type="EMBL" id="ML977146">
    <property type="protein sequence ID" value="KAF1989161.1"/>
    <property type="molecule type" value="Genomic_DNA"/>
</dbReference>
<accession>A0A6G1H7I8</accession>
<evidence type="ECO:0000256" key="1">
    <source>
        <dbReference type="SAM" id="MobiDB-lite"/>
    </source>
</evidence>
<evidence type="ECO:0000313" key="4">
    <source>
        <dbReference type="Proteomes" id="UP000800041"/>
    </source>
</evidence>
<dbReference type="Pfam" id="PF02338">
    <property type="entry name" value="OTU"/>
    <property type="match status" value="1"/>
</dbReference>
<feature type="region of interest" description="Disordered" evidence="1">
    <location>
        <begin position="68"/>
        <end position="91"/>
    </location>
</feature>
<dbReference type="PANTHER" id="PTHR12419:SF7">
    <property type="entry name" value="OTU DOMAIN-CONTAINING PROTEIN 3"/>
    <property type="match status" value="1"/>
</dbReference>
<dbReference type="PROSITE" id="PS50802">
    <property type="entry name" value="OTU"/>
    <property type="match status" value="1"/>
</dbReference>
<dbReference type="OrthoDB" id="409956at2759"/>
<feature type="region of interest" description="Disordered" evidence="1">
    <location>
        <begin position="190"/>
        <end position="219"/>
    </location>
</feature>
<dbReference type="GO" id="GO:0016579">
    <property type="term" value="P:protein deubiquitination"/>
    <property type="evidence" value="ECO:0007669"/>
    <property type="project" value="TreeGrafter"/>
</dbReference>
<gene>
    <name evidence="3" type="ORF">K402DRAFT_452400</name>
</gene>
<feature type="compositionally biased region" description="Low complexity" evidence="1">
    <location>
        <begin position="269"/>
        <end position="279"/>
    </location>
</feature>
<dbReference type="Gene3D" id="3.90.70.80">
    <property type="match status" value="1"/>
</dbReference>
<feature type="region of interest" description="Disordered" evidence="1">
    <location>
        <begin position="264"/>
        <end position="400"/>
    </location>
</feature>
<name>A0A6G1H7I8_9PEZI</name>